<dbReference type="Proteomes" id="UP001501666">
    <property type="component" value="Unassembled WGS sequence"/>
</dbReference>
<keyword evidence="1" id="KW-0812">Transmembrane</keyword>
<feature type="transmembrane region" description="Helical" evidence="1">
    <location>
        <begin position="12"/>
        <end position="31"/>
    </location>
</feature>
<gene>
    <name evidence="2" type="ORF">GCM10010412_015160</name>
</gene>
<feature type="transmembrane region" description="Helical" evidence="1">
    <location>
        <begin position="37"/>
        <end position="58"/>
    </location>
</feature>
<sequence>MTVLLMNKSLLRNGLLGISFLYGIAIAIMAILGLDGIGVFAAVGGIVVGALWAVYGYLGSDRRPMDA</sequence>
<evidence type="ECO:0000313" key="2">
    <source>
        <dbReference type="EMBL" id="GAA2649778.1"/>
    </source>
</evidence>
<keyword evidence="1" id="KW-1133">Transmembrane helix</keyword>
<organism evidence="2 3">
    <name type="scientific">Nonomuraea recticatena</name>
    <dbReference type="NCBI Taxonomy" id="46178"/>
    <lineage>
        <taxon>Bacteria</taxon>
        <taxon>Bacillati</taxon>
        <taxon>Actinomycetota</taxon>
        <taxon>Actinomycetes</taxon>
        <taxon>Streptosporangiales</taxon>
        <taxon>Streptosporangiaceae</taxon>
        <taxon>Nonomuraea</taxon>
    </lineage>
</organism>
<dbReference type="EMBL" id="BAAATE010000003">
    <property type="protein sequence ID" value="GAA2649778.1"/>
    <property type="molecule type" value="Genomic_DNA"/>
</dbReference>
<proteinExistence type="predicted"/>
<evidence type="ECO:0000256" key="1">
    <source>
        <dbReference type="SAM" id="Phobius"/>
    </source>
</evidence>
<protein>
    <submittedName>
        <fullName evidence="2">Uncharacterized protein</fullName>
    </submittedName>
</protein>
<evidence type="ECO:0000313" key="3">
    <source>
        <dbReference type="Proteomes" id="UP001501666"/>
    </source>
</evidence>
<reference evidence="2 3" key="1">
    <citation type="journal article" date="2019" name="Int. J. Syst. Evol. Microbiol.">
        <title>The Global Catalogue of Microorganisms (GCM) 10K type strain sequencing project: providing services to taxonomists for standard genome sequencing and annotation.</title>
        <authorList>
            <consortium name="The Broad Institute Genomics Platform"/>
            <consortium name="The Broad Institute Genome Sequencing Center for Infectious Disease"/>
            <person name="Wu L."/>
            <person name="Ma J."/>
        </authorList>
    </citation>
    <scope>NUCLEOTIDE SEQUENCE [LARGE SCALE GENOMIC DNA]</scope>
    <source>
        <strain evidence="2 3">JCM 6835</strain>
    </source>
</reference>
<name>A0ABN3RE26_9ACTN</name>
<keyword evidence="1" id="KW-0472">Membrane</keyword>
<keyword evidence="3" id="KW-1185">Reference proteome</keyword>
<accession>A0ABN3RE26</accession>
<comment type="caution">
    <text evidence="2">The sequence shown here is derived from an EMBL/GenBank/DDBJ whole genome shotgun (WGS) entry which is preliminary data.</text>
</comment>